<feature type="domain" description="N-acetyltransferase" evidence="1">
    <location>
        <begin position="3"/>
        <end position="132"/>
    </location>
</feature>
<gene>
    <name evidence="2" type="ORF">HNP38_000680</name>
</gene>
<dbReference type="Pfam" id="PF13673">
    <property type="entry name" value="Acetyltransf_10"/>
    <property type="match status" value="1"/>
</dbReference>
<dbReference type="AlphaFoldDB" id="A0A840KBP1"/>
<dbReference type="GO" id="GO:0016747">
    <property type="term" value="F:acyltransferase activity, transferring groups other than amino-acyl groups"/>
    <property type="evidence" value="ECO:0007669"/>
    <property type="project" value="InterPro"/>
</dbReference>
<dbReference type="InterPro" id="IPR016181">
    <property type="entry name" value="Acyl_CoA_acyltransferase"/>
</dbReference>
<dbReference type="SUPFAM" id="SSF55729">
    <property type="entry name" value="Acyl-CoA N-acyltransferases (Nat)"/>
    <property type="match status" value="1"/>
</dbReference>
<dbReference type="PANTHER" id="PTHR43233:SF1">
    <property type="entry name" value="FAMILY N-ACETYLTRANSFERASE, PUTATIVE (AFU_ORTHOLOGUE AFUA_6G03350)-RELATED"/>
    <property type="match status" value="1"/>
</dbReference>
<reference evidence="2 3" key="1">
    <citation type="submission" date="2020-08" db="EMBL/GenBank/DDBJ databases">
        <title>Functional genomics of gut bacteria from endangered species of beetles.</title>
        <authorList>
            <person name="Carlos-Shanley C."/>
        </authorList>
    </citation>
    <scope>NUCLEOTIDE SEQUENCE [LARGE SCALE GENOMIC DNA]</scope>
    <source>
        <strain evidence="2 3">S00151</strain>
    </source>
</reference>
<dbReference type="PROSITE" id="PS51186">
    <property type="entry name" value="GNAT"/>
    <property type="match status" value="1"/>
</dbReference>
<evidence type="ECO:0000313" key="3">
    <source>
        <dbReference type="Proteomes" id="UP000592180"/>
    </source>
</evidence>
<dbReference type="InterPro" id="IPR053144">
    <property type="entry name" value="Acetyltransferase_Butenolide"/>
</dbReference>
<organism evidence="2 3">
    <name type="scientific">Chryseobacterium defluvii</name>
    <dbReference type="NCBI Taxonomy" id="160396"/>
    <lineage>
        <taxon>Bacteria</taxon>
        <taxon>Pseudomonadati</taxon>
        <taxon>Bacteroidota</taxon>
        <taxon>Flavobacteriia</taxon>
        <taxon>Flavobacteriales</taxon>
        <taxon>Weeksellaceae</taxon>
        <taxon>Chryseobacterium group</taxon>
        <taxon>Chryseobacterium</taxon>
    </lineage>
</organism>
<dbReference type="Gene3D" id="3.40.630.30">
    <property type="match status" value="1"/>
</dbReference>
<comment type="caution">
    <text evidence="2">The sequence shown here is derived from an EMBL/GenBank/DDBJ whole genome shotgun (WGS) entry which is preliminary data.</text>
</comment>
<dbReference type="EMBL" id="JACHLE010000001">
    <property type="protein sequence ID" value="MBB4805408.1"/>
    <property type="molecule type" value="Genomic_DNA"/>
</dbReference>
<dbReference type="InterPro" id="IPR000182">
    <property type="entry name" value="GNAT_dom"/>
</dbReference>
<dbReference type="Proteomes" id="UP000592180">
    <property type="component" value="Unassembled WGS sequence"/>
</dbReference>
<accession>A0A840KBP1</accession>
<keyword evidence="3" id="KW-1185">Reference proteome</keyword>
<name>A0A840KBP1_9FLAO</name>
<keyword evidence="2" id="KW-0808">Transferase</keyword>
<dbReference type="PANTHER" id="PTHR43233">
    <property type="entry name" value="FAMILY N-ACETYLTRANSFERASE, PUTATIVE (AFU_ORTHOLOGUE AFUA_6G03350)-RELATED"/>
    <property type="match status" value="1"/>
</dbReference>
<dbReference type="CDD" id="cd04301">
    <property type="entry name" value="NAT_SF"/>
    <property type="match status" value="1"/>
</dbReference>
<sequence>MNIEYSFDKRPTADQIIELYNNSGLPRPTNDKERIQKMFDNSNLIVTAWHNELLVGVSRSITDWVWACYLSDLAVRHEYKKEGIGKHLIALTKEKVGDQSMVLLLSVPTAMEYYPKVGFTKQESSFIINRAE</sequence>
<evidence type="ECO:0000259" key="1">
    <source>
        <dbReference type="PROSITE" id="PS51186"/>
    </source>
</evidence>
<protein>
    <submittedName>
        <fullName evidence="2">N-acetylglutamate synthase-like GNAT family acetyltransferase</fullName>
    </submittedName>
</protein>
<evidence type="ECO:0000313" key="2">
    <source>
        <dbReference type="EMBL" id="MBB4805408.1"/>
    </source>
</evidence>
<dbReference type="RefSeq" id="WP_184184452.1">
    <property type="nucleotide sequence ID" value="NZ_JACHLE010000001.1"/>
</dbReference>
<proteinExistence type="predicted"/>